<evidence type="ECO:0000256" key="1">
    <source>
        <dbReference type="SAM" id="MobiDB-lite"/>
    </source>
</evidence>
<dbReference type="EMBL" id="JAGIOF010000001">
    <property type="protein sequence ID" value="MBP2385543.1"/>
    <property type="molecule type" value="Genomic_DNA"/>
</dbReference>
<protein>
    <submittedName>
        <fullName evidence="2">Uncharacterized protein</fullName>
    </submittedName>
</protein>
<organism evidence="2 3">
    <name type="scientific">Paeniglutamicibacter kerguelensis</name>
    <dbReference type="NCBI Taxonomy" id="254788"/>
    <lineage>
        <taxon>Bacteria</taxon>
        <taxon>Bacillati</taxon>
        <taxon>Actinomycetota</taxon>
        <taxon>Actinomycetes</taxon>
        <taxon>Micrococcales</taxon>
        <taxon>Micrococcaceae</taxon>
        <taxon>Paeniglutamicibacter</taxon>
    </lineage>
</organism>
<reference evidence="2 3" key="1">
    <citation type="submission" date="2021-03" db="EMBL/GenBank/DDBJ databases">
        <title>Sequencing the genomes of 1000 actinobacteria strains.</title>
        <authorList>
            <person name="Klenk H.-P."/>
        </authorList>
    </citation>
    <scope>NUCLEOTIDE SEQUENCE [LARGE SCALE GENOMIC DNA]</scope>
    <source>
        <strain evidence="2 3">DSM 15797</strain>
    </source>
</reference>
<comment type="caution">
    <text evidence="2">The sequence shown here is derived from an EMBL/GenBank/DDBJ whole genome shotgun (WGS) entry which is preliminary data.</text>
</comment>
<accession>A0ABS4XAP3</accession>
<evidence type="ECO:0000313" key="3">
    <source>
        <dbReference type="Proteomes" id="UP001296993"/>
    </source>
</evidence>
<gene>
    <name evidence="2" type="ORF">JOF47_001054</name>
</gene>
<keyword evidence="3" id="KW-1185">Reference proteome</keyword>
<evidence type="ECO:0000313" key="2">
    <source>
        <dbReference type="EMBL" id="MBP2385543.1"/>
    </source>
</evidence>
<sequence>MAWLAGLPQFRRANSGRTRPMCSDSISYKTAWLIGSADHRSSRARPDCENARCPRHTQGSLLYSKSVTNQVFLKIKGAGMKKRRFITFHGFAAIATASSFTSIRRQPQPTPQNAAGNFSCPAFAVTHLATVSSSQVSGIETPGEPAALTVEPCPGVPFPDVNGCDSGGNGGFQGDTGTWCPSNRGDPWIEKLRPLHRQGNDREVLLSQQIDLPTGPYVGCGSGGVEATEGMLLSAILVRDVEGGPPSGSNLFNSRELGNRVSS</sequence>
<dbReference type="Proteomes" id="UP001296993">
    <property type="component" value="Unassembled WGS sequence"/>
</dbReference>
<proteinExistence type="predicted"/>
<name>A0ABS4XAP3_9MICC</name>
<feature type="region of interest" description="Disordered" evidence="1">
    <location>
        <begin position="244"/>
        <end position="263"/>
    </location>
</feature>